<evidence type="ECO:0000313" key="2">
    <source>
        <dbReference type="Proteomes" id="UP000596661"/>
    </source>
</evidence>
<evidence type="ECO:0008006" key="3">
    <source>
        <dbReference type="Google" id="ProtNLM"/>
    </source>
</evidence>
<dbReference type="Gramene" id="evm.model.02.2251">
    <property type="protein sequence ID" value="cds.evm.model.02.2251"/>
    <property type="gene ID" value="evm.TU.02.2251"/>
</dbReference>
<proteinExistence type="predicted"/>
<reference evidence="1" key="1">
    <citation type="submission" date="2018-11" db="EMBL/GenBank/DDBJ databases">
        <authorList>
            <person name="Grassa J C."/>
        </authorList>
    </citation>
    <scope>NUCLEOTIDE SEQUENCE [LARGE SCALE GENOMIC DNA]</scope>
</reference>
<protein>
    <recommendedName>
        <fullName evidence="3">Reverse transcriptase</fullName>
    </recommendedName>
</protein>
<dbReference type="EnsemblPlants" id="evm.model.02.2251">
    <property type="protein sequence ID" value="cds.evm.model.02.2251"/>
    <property type="gene ID" value="evm.TU.02.2251"/>
</dbReference>
<keyword evidence="2" id="KW-1185">Reference proteome</keyword>
<dbReference type="EMBL" id="UZAU01000235">
    <property type="status" value="NOT_ANNOTATED_CDS"/>
    <property type="molecule type" value="Genomic_DNA"/>
</dbReference>
<accession>A0A803NX06</accession>
<organism evidence="1 2">
    <name type="scientific">Cannabis sativa</name>
    <name type="common">Hemp</name>
    <name type="synonym">Marijuana</name>
    <dbReference type="NCBI Taxonomy" id="3483"/>
    <lineage>
        <taxon>Eukaryota</taxon>
        <taxon>Viridiplantae</taxon>
        <taxon>Streptophyta</taxon>
        <taxon>Embryophyta</taxon>
        <taxon>Tracheophyta</taxon>
        <taxon>Spermatophyta</taxon>
        <taxon>Magnoliopsida</taxon>
        <taxon>eudicotyledons</taxon>
        <taxon>Gunneridae</taxon>
        <taxon>Pentapetalae</taxon>
        <taxon>rosids</taxon>
        <taxon>fabids</taxon>
        <taxon>Rosales</taxon>
        <taxon>Cannabaceae</taxon>
        <taxon>Cannabis</taxon>
    </lineage>
</organism>
<name>A0A803NX06_CANSA</name>
<dbReference type="Proteomes" id="UP000596661">
    <property type="component" value="Chromosome 2"/>
</dbReference>
<reference evidence="1" key="2">
    <citation type="submission" date="2021-03" db="UniProtKB">
        <authorList>
            <consortium name="EnsemblPlants"/>
        </authorList>
    </citation>
    <scope>IDENTIFICATION</scope>
</reference>
<dbReference type="AlphaFoldDB" id="A0A803NX06"/>
<sequence>MGEGWGWESLMGAEWAEESLMGAENGLGIPMGAEWDCDLINLKLQGYPFTWERRRDSNNWIEERLDKAFVTVECVQIFCEDGPKVLPNWMNIVLRQRKKKGEEGYMVVKLDMSKAYNKVEWPFLESMLLRMGFVDKWVGLVLKCVNLRRGVLEIVEFVDFSLDQWIKAQGRGNIPLLHLLAASDGNELWTKLVLNIKINVDATLFEEERKFGFGFIDRNMAEKLVVA</sequence>
<evidence type="ECO:0000313" key="1">
    <source>
        <dbReference type="EnsemblPlants" id="cds.evm.model.02.2251"/>
    </source>
</evidence>